<evidence type="ECO:0000313" key="3">
    <source>
        <dbReference type="Proteomes" id="UP000317909"/>
    </source>
</evidence>
<dbReference type="AlphaFoldDB" id="A0A517TSL2"/>
<dbReference type="Proteomes" id="UP000317909">
    <property type="component" value="Chromosome"/>
</dbReference>
<sequence length="514" mass="54899" precursor="true">MTEVNLDRVGLRWPRGACALALLWSLGCGDAEVDQAASAQKPLTIAAHAPRQAEVAWARPLPPPGTEGIEPTALMTLPPAAPDRTARRQPKVEETFPELTPLPAIEDTAKESLSERSAAAASGPTLLPPQPLEQAFSEWQADAAPIADAAITPTPEVMARPPVVLHEHSLAMPPTMNVTSNDQGESLSPEADELLADAGATVTGHPTGAMVSEQAQAKIRRGYKLAQRGAYFAARQEFVEVLRMIAEAKDQKRGVARRSIALANGLRALEEAADFAPRGAAVESQLDFDVIIASHRTPIAKGDADKLMPQQLGDLYYRYAQLQLGASVAGEPAGSMALHALGKLYSQIGRAEPDRIAQADRRAFALQQAALLARDDNHLAAHELGVLLAETGHFVDSEYILAQVALREPHPVVYRNLARIQRKLGREELAAASEQQAQALAQNGVSSTTGVKWVDPQTLARMGDPLAPSTPPLPQVAAGPPIPQPRPQTPPPAQPTVQSEPVHNVTRLPGGYFR</sequence>
<keyword evidence="3" id="KW-1185">Reference proteome</keyword>
<evidence type="ECO:0000313" key="2">
    <source>
        <dbReference type="EMBL" id="QDT71368.1"/>
    </source>
</evidence>
<dbReference type="Gene3D" id="1.25.40.10">
    <property type="entry name" value="Tetratricopeptide repeat domain"/>
    <property type="match status" value="1"/>
</dbReference>
<dbReference type="OrthoDB" id="250713at2"/>
<dbReference type="EMBL" id="CP036339">
    <property type="protein sequence ID" value="QDT71368.1"/>
    <property type="molecule type" value="Genomic_DNA"/>
</dbReference>
<dbReference type="SUPFAM" id="SSF48452">
    <property type="entry name" value="TPR-like"/>
    <property type="match status" value="1"/>
</dbReference>
<dbReference type="RefSeq" id="WP_145430573.1">
    <property type="nucleotide sequence ID" value="NZ_CP036339.1"/>
</dbReference>
<proteinExistence type="predicted"/>
<dbReference type="InterPro" id="IPR011990">
    <property type="entry name" value="TPR-like_helical_dom_sf"/>
</dbReference>
<protein>
    <recommendedName>
        <fullName evidence="4">Tetratricopeptide repeat protein</fullName>
    </recommendedName>
</protein>
<accession>A0A517TSL2</accession>
<gene>
    <name evidence="2" type="ORF">I41_05250</name>
</gene>
<dbReference type="KEGG" id="llh:I41_05250"/>
<organism evidence="2 3">
    <name type="scientific">Lacipirellula limnantheis</name>
    <dbReference type="NCBI Taxonomy" id="2528024"/>
    <lineage>
        <taxon>Bacteria</taxon>
        <taxon>Pseudomonadati</taxon>
        <taxon>Planctomycetota</taxon>
        <taxon>Planctomycetia</taxon>
        <taxon>Pirellulales</taxon>
        <taxon>Lacipirellulaceae</taxon>
        <taxon>Lacipirellula</taxon>
    </lineage>
</organism>
<evidence type="ECO:0000256" key="1">
    <source>
        <dbReference type="SAM" id="MobiDB-lite"/>
    </source>
</evidence>
<evidence type="ECO:0008006" key="4">
    <source>
        <dbReference type="Google" id="ProtNLM"/>
    </source>
</evidence>
<reference evidence="2 3" key="1">
    <citation type="submission" date="2019-02" db="EMBL/GenBank/DDBJ databases">
        <title>Deep-cultivation of Planctomycetes and their phenomic and genomic characterization uncovers novel biology.</title>
        <authorList>
            <person name="Wiegand S."/>
            <person name="Jogler M."/>
            <person name="Boedeker C."/>
            <person name="Pinto D."/>
            <person name="Vollmers J."/>
            <person name="Rivas-Marin E."/>
            <person name="Kohn T."/>
            <person name="Peeters S.H."/>
            <person name="Heuer A."/>
            <person name="Rast P."/>
            <person name="Oberbeckmann S."/>
            <person name="Bunk B."/>
            <person name="Jeske O."/>
            <person name="Meyerdierks A."/>
            <person name="Storesund J.E."/>
            <person name="Kallscheuer N."/>
            <person name="Luecker S."/>
            <person name="Lage O.M."/>
            <person name="Pohl T."/>
            <person name="Merkel B.J."/>
            <person name="Hornburger P."/>
            <person name="Mueller R.-W."/>
            <person name="Bruemmer F."/>
            <person name="Labrenz M."/>
            <person name="Spormann A.M."/>
            <person name="Op den Camp H."/>
            <person name="Overmann J."/>
            <person name="Amann R."/>
            <person name="Jetten M.S.M."/>
            <person name="Mascher T."/>
            <person name="Medema M.H."/>
            <person name="Devos D.P."/>
            <person name="Kaster A.-K."/>
            <person name="Ovreas L."/>
            <person name="Rohde M."/>
            <person name="Galperin M.Y."/>
            <person name="Jogler C."/>
        </authorList>
    </citation>
    <scope>NUCLEOTIDE SEQUENCE [LARGE SCALE GENOMIC DNA]</scope>
    <source>
        <strain evidence="2 3">I41</strain>
    </source>
</reference>
<feature type="compositionally biased region" description="Pro residues" evidence="1">
    <location>
        <begin position="468"/>
        <end position="494"/>
    </location>
</feature>
<feature type="region of interest" description="Disordered" evidence="1">
    <location>
        <begin position="461"/>
        <end position="514"/>
    </location>
</feature>
<name>A0A517TSL2_9BACT</name>